<evidence type="ECO:0000313" key="10">
    <source>
        <dbReference type="EMBL" id="MFC5498394.1"/>
    </source>
</evidence>
<feature type="domain" description="Bacterial sugar transferase" evidence="9">
    <location>
        <begin position="22"/>
        <end position="213"/>
    </location>
</feature>
<evidence type="ECO:0000256" key="8">
    <source>
        <dbReference type="SAM" id="Phobius"/>
    </source>
</evidence>
<accession>A0ABW0NEN1</accession>
<evidence type="ECO:0000259" key="9">
    <source>
        <dbReference type="Pfam" id="PF02397"/>
    </source>
</evidence>
<sequence length="219" mass="25215">MAAHDRLPAPVPRFSPFALAVKRGIDIVGALVFFLIFLPVFVFVGVGVRMSSPGAALYRQSRVGKGGRRFGFYKFRSMLCDSEEVLSSFLDTDPRAREQWESHQKLEQDPRITRFGRFIRRSSLDELPQFWNVLVGDMSLVGPRPCMPEQEPRYGRYWSIYCAMRPGLTGLWQVSGRNHLSYNDRVRLDVQYAQHWSLWLDLKIISKTFWVVATGHGSQ</sequence>
<evidence type="ECO:0000313" key="11">
    <source>
        <dbReference type="Proteomes" id="UP001596037"/>
    </source>
</evidence>
<evidence type="ECO:0000256" key="4">
    <source>
        <dbReference type="ARBA" id="ARBA00022679"/>
    </source>
</evidence>
<organism evidence="10 11">
    <name type="scientific">Caenimonas terrae</name>
    <dbReference type="NCBI Taxonomy" id="696074"/>
    <lineage>
        <taxon>Bacteria</taxon>
        <taxon>Pseudomonadati</taxon>
        <taxon>Pseudomonadota</taxon>
        <taxon>Betaproteobacteria</taxon>
        <taxon>Burkholderiales</taxon>
        <taxon>Comamonadaceae</taxon>
        <taxon>Caenimonas</taxon>
    </lineage>
</organism>
<dbReference type="InterPro" id="IPR003362">
    <property type="entry name" value="Bact_transf"/>
</dbReference>
<evidence type="ECO:0000256" key="1">
    <source>
        <dbReference type="ARBA" id="ARBA00004236"/>
    </source>
</evidence>
<keyword evidence="4 10" id="KW-0808">Transferase</keyword>
<evidence type="ECO:0000256" key="5">
    <source>
        <dbReference type="ARBA" id="ARBA00022692"/>
    </source>
</evidence>
<name>A0ABW0NEN1_9BURK</name>
<reference evidence="11" key="1">
    <citation type="journal article" date="2019" name="Int. J. Syst. Evol. Microbiol.">
        <title>The Global Catalogue of Microorganisms (GCM) 10K type strain sequencing project: providing services to taxonomists for standard genome sequencing and annotation.</title>
        <authorList>
            <consortium name="The Broad Institute Genomics Platform"/>
            <consortium name="The Broad Institute Genome Sequencing Center for Infectious Disease"/>
            <person name="Wu L."/>
            <person name="Ma J."/>
        </authorList>
    </citation>
    <scope>NUCLEOTIDE SEQUENCE [LARGE SCALE GENOMIC DNA]</scope>
    <source>
        <strain evidence="11">CCUG 57401</strain>
    </source>
</reference>
<dbReference type="GO" id="GO:0016740">
    <property type="term" value="F:transferase activity"/>
    <property type="evidence" value="ECO:0007669"/>
    <property type="project" value="UniProtKB-KW"/>
</dbReference>
<comment type="subcellular location">
    <subcellularLocation>
        <location evidence="1">Cell membrane</location>
    </subcellularLocation>
</comment>
<comment type="similarity">
    <text evidence="2">Belongs to the bacterial sugar transferase family.</text>
</comment>
<dbReference type="Proteomes" id="UP001596037">
    <property type="component" value="Unassembled WGS sequence"/>
</dbReference>
<dbReference type="PANTHER" id="PTHR30576">
    <property type="entry name" value="COLANIC BIOSYNTHESIS UDP-GLUCOSE LIPID CARRIER TRANSFERASE"/>
    <property type="match status" value="1"/>
</dbReference>
<dbReference type="EMBL" id="JBHSMF010000006">
    <property type="protein sequence ID" value="MFC5498394.1"/>
    <property type="molecule type" value="Genomic_DNA"/>
</dbReference>
<evidence type="ECO:0000256" key="7">
    <source>
        <dbReference type="ARBA" id="ARBA00023136"/>
    </source>
</evidence>
<keyword evidence="3" id="KW-1003">Cell membrane</keyword>
<evidence type="ECO:0000256" key="6">
    <source>
        <dbReference type="ARBA" id="ARBA00022989"/>
    </source>
</evidence>
<evidence type="ECO:0000256" key="2">
    <source>
        <dbReference type="ARBA" id="ARBA00006464"/>
    </source>
</evidence>
<keyword evidence="7 8" id="KW-0472">Membrane</keyword>
<protein>
    <submittedName>
        <fullName evidence="10">Sugar transferase</fullName>
    </submittedName>
</protein>
<feature type="transmembrane region" description="Helical" evidence="8">
    <location>
        <begin position="27"/>
        <end position="48"/>
    </location>
</feature>
<proteinExistence type="inferred from homology"/>
<comment type="caution">
    <text evidence="10">The sequence shown here is derived from an EMBL/GenBank/DDBJ whole genome shotgun (WGS) entry which is preliminary data.</text>
</comment>
<keyword evidence="11" id="KW-1185">Reference proteome</keyword>
<dbReference type="Pfam" id="PF02397">
    <property type="entry name" value="Bac_transf"/>
    <property type="match status" value="1"/>
</dbReference>
<gene>
    <name evidence="10" type="ORF">ACFPOE_12690</name>
</gene>
<dbReference type="PANTHER" id="PTHR30576:SF4">
    <property type="entry name" value="UNDECAPRENYL-PHOSPHATE GALACTOSE PHOSPHOTRANSFERASE"/>
    <property type="match status" value="1"/>
</dbReference>
<dbReference type="RefSeq" id="WP_376850448.1">
    <property type="nucleotide sequence ID" value="NZ_JBHSMF010000006.1"/>
</dbReference>
<evidence type="ECO:0000256" key="3">
    <source>
        <dbReference type="ARBA" id="ARBA00022475"/>
    </source>
</evidence>
<keyword evidence="5 8" id="KW-0812">Transmembrane</keyword>
<keyword evidence="6 8" id="KW-1133">Transmembrane helix</keyword>